<dbReference type="EMBL" id="KR025491">
    <property type="protein sequence ID" value="AKU47485.1"/>
    <property type="molecule type" value="Genomic_DNA"/>
</dbReference>
<reference evidence="1" key="1">
    <citation type="journal article" date="2016" name="Bot. Marina">
        <title>Genomic and phylogenetic analysis of Ceramium cimbricum (Ceramiales, Rhodophyta) from the Atlantic and Pacific Oceans supports the naming of a new invasive Pacific entity Ceramium sungminbooi sp. nov.</title>
        <authorList>
            <person name="Hughey J.R."/>
            <person name="Boo G.H."/>
        </authorList>
    </citation>
    <scope>NUCLEOTIDE SEQUENCE</scope>
</reference>
<dbReference type="EMBL" id="KR814486">
    <property type="protein sequence ID" value="ALN11932.1"/>
    <property type="molecule type" value="Genomic_DNA"/>
</dbReference>
<dbReference type="Pfam" id="PF10718">
    <property type="entry name" value="Ycf34"/>
    <property type="match status" value="1"/>
</dbReference>
<keyword evidence="1" id="KW-0934">Plastid</keyword>
<name>A0A1B0TIE1_9FLOR</name>
<accession>A0A1B0TIE1</accession>
<organism evidence="1">
    <name type="scientific">Campylaephora sungminbooi</name>
    <dbReference type="NCBI Taxonomy" id="1896769"/>
    <lineage>
        <taxon>Eukaryota</taxon>
        <taxon>Rhodophyta</taxon>
        <taxon>Florideophyceae</taxon>
        <taxon>Rhodymeniophycidae</taxon>
        <taxon>Ceramiales</taxon>
        <taxon>Ceramiaceae</taxon>
        <taxon>Campylaephora</taxon>
    </lineage>
</organism>
<dbReference type="GeneID" id="29078149"/>
<dbReference type="AlphaFoldDB" id="A0A1B0TIE1"/>
<sequence>MCICINCKHIKYCKTYSFIESKHKIKTHDNLHTFIPNHTIIQVNLKKQTRSYILDWDLIECLSFIEKPGSWISEN</sequence>
<geneLocation type="plastid" evidence="1"/>
<dbReference type="RefSeq" id="YP_009300566.1">
    <property type="nucleotide sequence ID" value="NC_031211.1"/>
</dbReference>
<proteinExistence type="predicted"/>
<gene>
    <name evidence="1" type="primary">ycf34</name>
</gene>
<protein>
    <submittedName>
        <fullName evidence="1">Hypothetical chloroplast RF34</fullName>
    </submittedName>
</protein>
<evidence type="ECO:0000313" key="1">
    <source>
        <dbReference type="EMBL" id="ALN11932.1"/>
    </source>
</evidence>
<dbReference type="InterPro" id="IPR019656">
    <property type="entry name" value="Uncharacterised_Ycf34"/>
</dbReference>